<dbReference type="AlphaFoldDB" id="A0A8A1LRC8"/>
<sequence>MGGPPHMLHAKPASGNLISPFLHGRIRVEPQGKEARIAAICTHHRAKGNLSNVRRISWQR</sequence>
<evidence type="ECO:0000313" key="1">
    <source>
        <dbReference type="EMBL" id="QSS56596.1"/>
    </source>
</evidence>
<gene>
    <name evidence="1" type="ORF">I7I53_04854</name>
</gene>
<accession>A0A8A1LRC8</accession>
<organism evidence="1 2">
    <name type="scientific">Ajellomyces capsulatus (strain H88)</name>
    <name type="common">Darling's disease fungus</name>
    <name type="synonym">Histoplasma capsulatum</name>
    <dbReference type="NCBI Taxonomy" id="544711"/>
    <lineage>
        <taxon>Eukaryota</taxon>
        <taxon>Fungi</taxon>
        <taxon>Dikarya</taxon>
        <taxon>Ascomycota</taxon>
        <taxon>Pezizomycotina</taxon>
        <taxon>Eurotiomycetes</taxon>
        <taxon>Eurotiomycetidae</taxon>
        <taxon>Onygenales</taxon>
        <taxon>Ajellomycetaceae</taxon>
        <taxon>Histoplasma</taxon>
    </lineage>
</organism>
<reference evidence="1" key="1">
    <citation type="submission" date="2021-01" db="EMBL/GenBank/DDBJ databases">
        <title>Chromosome-level genome assembly of a human fungal pathogen reveals clustering of transcriptionally co-regulated genes.</title>
        <authorList>
            <person name="Voorhies M."/>
            <person name="Cohen S."/>
            <person name="Shea T.P."/>
            <person name="Petrus S."/>
            <person name="Munoz J.F."/>
            <person name="Poplawski S."/>
            <person name="Goldman W.E."/>
            <person name="Michael T."/>
            <person name="Cuomo C.A."/>
            <person name="Sil A."/>
            <person name="Beyhan S."/>
        </authorList>
    </citation>
    <scope>NUCLEOTIDE SEQUENCE</scope>
    <source>
        <strain evidence="1">H88</strain>
    </source>
</reference>
<evidence type="ECO:0000313" key="2">
    <source>
        <dbReference type="Proteomes" id="UP000663419"/>
    </source>
</evidence>
<name>A0A8A1LRC8_AJEC8</name>
<protein>
    <submittedName>
        <fullName evidence="1">Uncharacterized protein</fullName>
    </submittedName>
</protein>
<dbReference type="Proteomes" id="UP000663419">
    <property type="component" value="Chromosome 5"/>
</dbReference>
<dbReference type="EMBL" id="CP069106">
    <property type="protein sequence ID" value="QSS56596.1"/>
    <property type="molecule type" value="Genomic_DNA"/>
</dbReference>
<dbReference type="VEuPathDB" id="FungiDB:I7I53_04854"/>
<proteinExistence type="predicted"/>